<dbReference type="SUPFAM" id="SSF48350">
    <property type="entry name" value="GTPase activation domain, GAP"/>
    <property type="match status" value="1"/>
</dbReference>
<dbReference type="InterPro" id="IPR051978">
    <property type="entry name" value="Rho-GAP_domain"/>
</dbReference>
<keyword evidence="2" id="KW-1185">Reference proteome</keyword>
<dbReference type="Pfam" id="PF00620">
    <property type="entry name" value="RhoGAP"/>
    <property type="match status" value="1"/>
</dbReference>
<dbReference type="EMBL" id="HG994592">
    <property type="protein sequence ID" value="CAF2834139.1"/>
    <property type="molecule type" value="Genomic_DNA"/>
</dbReference>
<sequence length="102" mass="11938">MNHSEVKQWKKKGKYKLKVKSLQIQPTLNDYKGPAHDEPVPFFLNKFMIYIKKEELDVEGIYQVFGSQDQVEILIQKLDEDQNVDIITLDVILNAVYQLLCP</sequence>
<dbReference type="AlphaFoldDB" id="A0A7R8CMQ4"/>
<dbReference type="GO" id="GO:0008361">
    <property type="term" value="P:regulation of cell size"/>
    <property type="evidence" value="ECO:0007669"/>
    <property type="project" value="TreeGrafter"/>
</dbReference>
<dbReference type="PANTHER" id="PTHR46005">
    <property type="entry name" value="RHO GTPASE-ACTIVATING PROTEIN 190"/>
    <property type="match status" value="1"/>
</dbReference>
<dbReference type="GO" id="GO:0007266">
    <property type="term" value="P:Rho protein signal transduction"/>
    <property type="evidence" value="ECO:0007669"/>
    <property type="project" value="TreeGrafter"/>
</dbReference>
<organism evidence="1 2">
    <name type="scientific">Lepeophtheirus salmonis</name>
    <name type="common">Salmon louse</name>
    <name type="synonym">Caligus salmonis</name>
    <dbReference type="NCBI Taxonomy" id="72036"/>
    <lineage>
        <taxon>Eukaryota</taxon>
        <taxon>Metazoa</taxon>
        <taxon>Ecdysozoa</taxon>
        <taxon>Arthropoda</taxon>
        <taxon>Crustacea</taxon>
        <taxon>Multicrustacea</taxon>
        <taxon>Hexanauplia</taxon>
        <taxon>Copepoda</taxon>
        <taxon>Siphonostomatoida</taxon>
        <taxon>Caligidae</taxon>
        <taxon>Lepeophtheirus</taxon>
    </lineage>
</organism>
<accession>A0A7R8CMQ4</accession>
<evidence type="ECO:0000313" key="2">
    <source>
        <dbReference type="Proteomes" id="UP000675881"/>
    </source>
</evidence>
<dbReference type="InterPro" id="IPR000198">
    <property type="entry name" value="RhoGAP_dom"/>
</dbReference>
<protein>
    <submittedName>
        <fullName evidence="1">(salmon louse) hypothetical protein</fullName>
    </submittedName>
</protein>
<dbReference type="GO" id="GO:0050770">
    <property type="term" value="P:regulation of axonogenesis"/>
    <property type="evidence" value="ECO:0007669"/>
    <property type="project" value="TreeGrafter"/>
</dbReference>
<reference evidence="1" key="1">
    <citation type="submission" date="2021-02" db="EMBL/GenBank/DDBJ databases">
        <authorList>
            <person name="Bekaert M."/>
        </authorList>
    </citation>
    <scope>NUCLEOTIDE SEQUENCE</scope>
    <source>
        <strain evidence="1">IoA-00</strain>
    </source>
</reference>
<dbReference type="Gene3D" id="1.10.555.10">
    <property type="entry name" value="Rho GTPase activation protein"/>
    <property type="match status" value="1"/>
</dbReference>
<gene>
    <name evidence="1" type="ORF">LSAA_4095</name>
</gene>
<dbReference type="InterPro" id="IPR008936">
    <property type="entry name" value="Rho_GTPase_activation_prot"/>
</dbReference>
<dbReference type="GO" id="GO:0005096">
    <property type="term" value="F:GTPase activator activity"/>
    <property type="evidence" value="ECO:0007669"/>
    <property type="project" value="TreeGrafter"/>
</dbReference>
<dbReference type="Proteomes" id="UP000675881">
    <property type="component" value="Chromosome 13"/>
</dbReference>
<proteinExistence type="predicted"/>
<dbReference type="PANTHER" id="PTHR46005:SF4">
    <property type="entry name" value="RHO GTPASE-ACTIVATING PROTEIN 190"/>
    <property type="match status" value="1"/>
</dbReference>
<dbReference type="OrthoDB" id="6356688at2759"/>
<dbReference type="GO" id="GO:0005829">
    <property type="term" value="C:cytosol"/>
    <property type="evidence" value="ECO:0007669"/>
    <property type="project" value="TreeGrafter"/>
</dbReference>
<dbReference type="PROSITE" id="PS50238">
    <property type="entry name" value="RHOGAP"/>
    <property type="match status" value="1"/>
</dbReference>
<evidence type="ECO:0000313" key="1">
    <source>
        <dbReference type="EMBL" id="CAF2834139.1"/>
    </source>
</evidence>
<name>A0A7R8CMQ4_LEPSM</name>